<keyword evidence="5" id="KW-0769">Symport</keyword>
<feature type="transmembrane region" description="Helical" evidence="8">
    <location>
        <begin position="48"/>
        <end position="72"/>
    </location>
</feature>
<dbReference type="PANTHER" id="PTHR42865:SF7">
    <property type="entry name" value="PROTON_GLUTAMATE-ASPARTATE SYMPORTER"/>
    <property type="match status" value="1"/>
</dbReference>
<evidence type="ECO:0000256" key="3">
    <source>
        <dbReference type="ARBA" id="ARBA00022475"/>
    </source>
</evidence>
<feature type="transmembrane region" description="Helical" evidence="8">
    <location>
        <begin position="12"/>
        <end position="28"/>
    </location>
</feature>
<gene>
    <name evidence="9" type="ORF">SAMN02745207_03093</name>
</gene>
<dbReference type="FunFam" id="1.10.3860.10:FF:000001">
    <property type="entry name" value="C4-dicarboxylate transport protein"/>
    <property type="match status" value="1"/>
</dbReference>
<feature type="transmembrane region" description="Helical" evidence="8">
    <location>
        <begin position="196"/>
        <end position="217"/>
    </location>
</feature>
<evidence type="ECO:0000256" key="2">
    <source>
        <dbReference type="ARBA" id="ARBA00022448"/>
    </source>
</evidence>
<proteinExistence type="predicted"/>
<dbReference type="InterPro" id="IPR036458">
    <property type="entry name" value="Na:dicarbo_symporter_sf"/>
</dbReference>
<feature type="transmembrane region" description="Helical" evidence="8">
    <location>
        <begin position="157"/>
        <end position="175"/>
    </location>
</feature>
<name>A0A1M5WUG4_9CLOT</name>
<feature type="transmembrane region" description="Helical" evidence="8">
    <location>
        <begin position="362"/>
        <end position="384"/>
    </location>
</feature>
<organism evidence="9 10">
    <name type="scientific">Clostridium grantii DSM 8605</name>
    <dbReference type="NCBI Taxonomy" id="1121316"/>
    <lineage>
        <taxon>Bacteria</taxon>
        <taxon>Bacillati</taxon>
        <taxon>Bacillota</taxon>
        <taxon>Clostridia</taxon>
        <taxon>Eubacteriales</taxon>
        <taxon>Clostridiaceae</taxon>
        <taxon>Clostridium</taxon>
    </lineage>
</organism>
<evidence type="ECO:0000256" key="7">
    <source>
        <dbReference type="ARBA" id="ARBA00023136"/>
    </source>
</evidence>
<feature type="transmembrane region" description="Helical" evidence="8">
    <location>
        <begin position="229"/>
        <end position="253"/>
    </location>
</feature>
<keyword evidence="3" id="KW-1003">Cell membrane</keyword>
<dbReference type="EMBL" id="FQXM01000020">
    <property type="protein sequence ID" value="SHH90623.1"/>
    <property type="molecule type" value="Genomic_DNA"/>
</dbReference>
<dbReference type="Pfam" id="PF00375">
    <property type="entry name" value="SDF"/>
    <property type="match status" value="1"/>
</dbReference>
<keyword evidence="6 8" id="KW-1133">Transmembrane helix</keyword>
<dbReference type="GO" id="GO:0005886">
    <property type="term" value="C:plasma membrane"/>
    <property type="evidence" value="ECO:0007669"/>
    <property type="project" value="UniProtKB-SubCell"/>
</dbReference>
<dbReference type="SUPFAM" id="SSF118215">
    <property type="entry name" value="Proton glutamate symport protein"/>
    <property type="match status" value="1"/>
</dbReference>
<protein>
    <submittedName>
        <fullName evidence="9">Na+/H+-dicarboxylate symporter</fullName>
    </submittedName>
</protein>
<evidence type="ECO:0000313" key="9">
    <source>
        <dbReference type="EMBL" id="SHH90623.1"/>
    </source>
</evidence>
<evidence type="ECO:0000256" key="1">
    <source>
        <dbReference type="ARBA" id="ARBA00004651"/>
    </source>
</evidence>
<dbReference type="Proteomes" id="UP000184447">
    <property type="component" value="Unassembled WGS sequence"/>
</dbReference>
<evidence type="ECO:0000256" key="6">
    <source>
        <dbReference type="ARBA" id="ARBA00022989"/>
    </source>
</evidence>
<feature type="transmembrane region" description="Helical" evidence="8">
    <location>
        <begin position="339"/>
        <end position="356"/>
    </location>
</feature>
<dbReference type="GO" id="GO:0015293">
    <property type="term" value="F:symporter activity"/>
    <property type="evidence" value="ECO:0007669"/>
    <property type="project" value="UniProtKB-KW"/>
</dbReference>
<dbReference type="GO" id="GO:0006835">
    <property type="term" value="P:dicarboxylic acid transport"/>
    <property type="evidence" value="ECO:0007669"/>
    <property type="project" value="TreeGrafter"/>
</dbReference>
<evidence type="ECO:0000256" key="5">
    <source>
        <dbReference type="ARBA" id="ARBA00022847"/>
    </source>
</evidence>
<keyword evidence="10" id="KW-1185">Reference proteome</keyword>
<evidence type="ECO:0000256" key="4">
    <source>
        <dbReference type="ARBA" id="ARBA00022692"/>
    </source>
</evidence>
<feature type="transmembrane region" description="Helical" evidence="8">
    <location>
        <begin position="265"/>
        <end position="286"/>
    </location>
</feature>
<dbReference type="InterPro" id="IPR001991">
    <property type="entry name" value="Na-dicarboxylate_symporter"/>
</dbReference>
<dbReference type="STRING" id="1121316.SAMN02745207_03093"/>
<dbReference type="PANTHER" id="PTHR42865">
    <property type="entry name" value="PROTON/GLUTAMATE-ASPARTATE SYMPORTER"/>
    <property type="match status" value="1"/>
</dbReference>
<dbReference type="Gene3D" id="1.10.3860.10">
    <property type="entry name" value="Sodium:dicarboxylate symporter"/>
    <property type="match status" value="1"/>
</dbReference>
<keyword evidence="7 8" id="KW-0472">Membrane</keyword>
<dbReference type="RefSeq" id="WP_073339392.1">
    <property type="nucleotide sequence ID" value="NZ_FQXM01000020.1"/>
</dbReference>
<comment type="subcellular location">
    <subcellularLocation>
        <location evidence="1">Cell membrane</location>
        <topology evidence="1">Multi-pass membrane protein</topology>
    </subcellularLocation>
</comment>
<keyword evidence="2" id="KW-0813">Transport</keyword>
<evidence type="ECO:0000256" key="8">
    <source>
        <dbReference type="SAM" id="Phobius"/>
    </source>
</evidence>
<accession>A0A1M5WUG4</accession>
<feature type="transmembrane region" description="Helical" evidence="8">
    <location>
        <begin position="306"/>
        <end position="327"/>
    </location>
</feature>
<evidence type="ECO:0000313" key="10">
    <source>
        <dbReference type="Proteomes" id="UP000184447"/>
    </source>
</evidence>
<sequence length="431" mass="46503">MNKQMKKTKLSTKIILAMVLGLIIGLLFNPEISLLPQNLYKLLESYAFAPIGKIFINAIKMLVVPMVFISLVNGVTQISDIKKLGRVGAKTLIFYLSTTALAITIGLSFALMIQPGSNSSLTSGNAAYEVSEAVNFIDILVGMVPTNPLQSMVEGNMLQVIVFSLLLGVSINSIPKQKSKIILDLFDSMNHLVLKMIDIVMLMAPIGVFSLILKVAATLGFDSLIKLSLYMITILLALFVHLTVVYTGSLVIFTKLNPIIFFKKFWNVMTLAFSTSSSNATLPVTMETVEKNFGVHKSIFGFTLPLGATVNMDGTAIMQGVATVFISQIFNVDLTLSQLLTVILTATLASIGTAGVPGVGMITLSMVLTSVGLPVEGIALIIGVDRILDMCRTVVNVTGDAVVTLIVAKSENEIDEEIFYSDKNLMLDSTN</sequence>
<dbReference type="PRINTS" id="PR00173">
    <property type="entry name" value="EDTRNSPORT"/>
</dbReference>
<reference evidence="9 10" key="1">
    <citation type="submission" date="2016-11" db="EMBL/GenBank/DDBJ databases">
        <authorList>
            <person name="Jaros S."/>
            <person name="Januszkiewicz K."/>
            <person name="Wedrychowicz H."/>
        </authorList>
    </citation>
    <scope>NUCLEOTIDE SEQUENCE [LARGE SCALE GENOMIC DNA]</scope>
    <source>
        <strain evidence="9 10">DSM 8605</strain>
    </source>
</reference>
<feature type="transmembrane region" description="Helical" evidence="8">
    <location>
        <begin position="92"/>
        <end position="113"/>
    </location>
</feature>
<keyword evidence="4 8" id="KW-0812">Transmembrane</keyword>
<dbReference type="AlphaFoldDB" id="A0A1M5WUG4"/>